<dbReference type="Gene3D" id="3.20.20.450">
    <property type="entry name" value="EAL domain"/>
    <property type="match status" value="1"/>
</dbReference>
<keyword evidence="3" id="KW-1185">Reference proteome</keyword>
<dbReference type="InterPro" id="IPR035919">
    <property type="entry name" value="EAL_sf"/>
</dbReference>
<dbReference type="CDD" id="cd01948">
    <property type="entry name" value="EAL"/>
    <property type="match status" value="1"/>
</dbReference>
<dbReference type="Gene3D" id="3.30.450.20">
    <property type="entry name" value="PAS domain"/>
    <property type="match status" value="1"/>
</dbReference>
<dbReference type="EMBL" id="APNK01000005">
    <property type="protein sequence ID" value="KEZ78256.1"/>
    <property type="molecule type" value="Genomic_DNA"/>
</dbReference>
<dbReference type="STRING" id="1304275.C41B8_05123"/>
<dbReference type="Proteomes" id="UP000028302">
    <property type="component" value="Unassembled WGS sequence"/>
</dbReference>
<name>A0A084INH2_SALHC</name>
<reference evidence="2 3" key="1">
    <citation type="submission" date="2013-03" db="EMBL/GenBank/DDBJ databases">
        <title>Salinisphaera hydrothermalis C41B8 Genome Sequencing.</title>
        <authorList>
            <person name="Li C."/>
            <person name="Lai Q."/>
            <person name="Shao Z."/>
        </authorList>
    </citation>
    <scope>NUCLEOTIDE SEQUENCE [LARGE SCALE GENOMIC DNA]</scope>
    <source>
        <strain evidence="2 3">C41B8</strain>
    </source>
</reference>
<dbReference type="AlphaFoldDB" id="A0A084INH2"/>
<dbReference type="PROSITE" id="PS50883">
    <property type="entry name" value="EAL"/>
    <property type="match status" value="1"/>
</dbReference>
<feature type="domain" description="EAL" evidence="1">
    <location>
        <begin position="1"/>
        <end position="250"/>
    </location>
</feature>
<dbReference type="eggNOG" id="COG2200">
    <property type="taxonomic scope" value="Bacteria"/>
</dbReference>
<dbReference type="SUPFAM" id="SSF103190">
    <property type="entry name" value="Sensory domain-like"/>
    <property type="match status" value="1"/>
</dbReference>
<dbReference type="PANTHER" id="PTHR33121:SF76">
    <property type="entry name" value="SIGNALING PROTEIN"/>
    <property type="match status" value="1"/>
</dbReference>
<protein>
    <submittedName>
        <fullName evidence="2">Diguanylate phosphodiesterase</fullName>
    </submittedName>
</protein>
<dbReference type="Pfam" id="PF00563">
    <property type="entry name" value="EAL"/>
    <property type="match status" value="1"/>
</dbReference>
<dbReference type="InterPro" id="IPR050706">
    <property type="entry name" value="Cyclic-di-GMP_PDE-like"/>
</dbReference>
<dbReference type="GO" id="GO:0071111">
    <property type="term" value="F:cyclic-guanylate-specific phosphodiesterase activity"/>
    <property type="evidence" value="ECO:0007669"/>
    <property type="project" value="InterPro"/>
</dbReference>
<dbReference type="OrthoDB" id="1673646at2"/>
<dbReference type="SUPFAM" id="SSF141868">
    <property type="entry name" value="EAL domain-like"/>
    <property type="match status" value="1"/>
</dbReference>
<sequence length="398" mass="45059">MNAVTARYNGYQLHSVFQPILSLCHRRSVGFESLMRPVDADNHSHSPVDVIREAAEHGDIRQLDTLCQSLHIRNFSAQAPDERWLFLNLDPSTIADRWYHDGTLTSALREAGVPPQRLVIEIVEGAIDDEPQLFAAVDYFRSIGALVALDDFGTGHSNFDRIWRLAPDIIKLDRSLIVEAEQHRTGRLRQMLPNLVSLIHEAGSLVLAEGIETREQALLAMDADIDFVQGFYFAKPTREIDHTRIDGLPIFGEISQHFETTSTIQERLEADRIAPYSDAFRDAIERIARGESPQEATRALMNMPRAARFYMLNARGEQLMHVDGRSLRTRRIFHAGPITDTSGGTWSRRQYFRAAMAEPQRLQTSRPYLSSTGAYMCVTLSIAQGNPPERVVCFDIDW</sequence>
<gene>
    <name evidence="2" type="ORF">C41B8_05123</name>
</gene>
<dbReference type="PANTHER" id="PTHR33121">
    <property type="entry name" value="CYCLIC DI-GMP PHOSPHODIESTERASE PDEF"/>
    <property type="match status" value="1"/>
</dbReference>
<evidence type="ECO:0000313" key="3">
    <source>
        <dbReference type="Proteomes" id="UP000028302"/>
    </source>
</evidence>
<dbReference type="InterPro" id="IPR029151">
    <property type="entry name" value="Sensor-like_sf"/>
</dbReference>
<dbReference type="SMART" id="SM00052">
    <property type="entry name" value="EAL"/>
    <property type="match status" value="1"/>
</dbReference>
<accession>A0A084INH2</accession>
<evidence type="ECO:0000259" key="1">
    <source>
        <dbReference type="PROSITE" id="PS50883"/>
    </source>
</evidence>
<comment type="caution">
    <text evidence="2">The sequence shown here is derived from an EMBL/GenBank/DDBJ whole genome shotgun (WGS) entry which is preliminary data.</text>
</comment>
<dbReference type="InterPro" id="IPR001633">
    <property type="entry name" value="EAL_dom"/>
</dbReference>
<dbReference type="RefSeq" id="WP_051883116.1">
    <property type="nucleotide sequence ID" value="NZ_APNK01000005.1"/>
</dbReference>
<proteinExistence type="predicted"/>
<organism evidence="2 3">
    <name type="scientific">Salinisphaera hydrothermalis (strain C41B8)</name>
    <dbReference type="NCBI Taxonomy" id="1304275"/>
    <lineage>
        <taxon>Bacteria</taxon>
        <taxon>Pseudomonadati</taxon>
        <taxon>Pseudomonadota</taxon>
        <taxon>Gammaproteobacteria</taxon>
        <taxon>Salinisphaerales</taxon>
        <taxon>Salinisphaeraceae</taxon>
        <taxon>Salinisphaera</taxon>
    </lineage>
</organism>
<evidence type="ECO:0000313" key="2">
    <source>
        <dbReference type="EMBL" id="KEZ78256.1"/>
    </source>
</evidence>